<dbReference type="SMART" id="SM00320">
    <property type="entry name" value="WD40"/>
    <property type="match status" value="5"/>
</dbReference>
<gene>
    <name evidence="9" type="ORF">D915_001143</name>
</gene>
<dbReference type="Pfam" id="PF13925">
    <property type="entry name" value="Katanin_con80"/>
    <property type="match status" value="1"/>
</dbReference>
<dbReference type="InterPro" id="IPR019775">
    <property type="entry name" value="WD40_repeat_CS"/>
</dbReference>
<evidence type="ECO:0000256" key="4">
    <source>
        <dbReference type="ARBA" id="ARBA00022737"/>
    </source>
</evidence>
<dbReference type="GO" id="GO:0008352">
    <property type="term" value="C:katanin complex"/>
    <property type="evidence" value="ECO:0007669"/>
    <property type="project" value="TreeGrafter"/>
</dbReference>
<evidence type="ECO:0000256" key="7">
    <source>
        <dbReference type="SAM" id="MobiDB-lite"/>
    </source>
</evidence>
<dbReference type="PROSITE" id="PS50294">
    <property type="entry name" value="WD_REPEATS_REGION"/>
    <property type="match status" value="3"/>
</dbReference>
<evidence type="ECO:0000259" key="8">
    <source>
        <dbReference type="Pfam" id="PF13925"/>
    </source>
</evidence>
<dbReference type="PANTHER" id="PTHR19845">
    <property type="entry name" value="KATANIN P80 SUBUNIT"/>
    <property type="match status" value="1"/>
</dbReference>
<name>A0A4E0RXH3_FASHE</name>
<dbReference type="EMBL" id="JXXN02000250">
    <property type="protein sequence ID" value="THD28048.1"/>
    <property type="molecule type" value="Genomic_DNA"/>
</dbReference>
<proteinExistence type="predicted"/>
<dbReference type="CDD" id="cd00200">
    <property type="entry name" value="WD40"/>
    <property type="match status" value="1"/>
</dbReference>
<dbReference type="Proteomes" id="UP000230066">
    <property type="component" value="Unassembled WGS sequence"/>
</dbReference>
<keyword evidence="10" id="KW-1185">Reference proteome</keyword>
<feature type="repeat" description="WD" evidence="6">
    <location>
        <begin position="10"/>
        <end position="52"/>
    </location>
</feature>
<dbReference type="Gene3D" id="2.130.10.10">
    <property type="entry name" value="YVTN repeat-like/Quinoprotein amine dehydrogenase"/>
    <property type="match status" value="2"/>
</dbReference>
<dbReference type="PRINTS" id="PR00320">
    <property type="entry name" value="GPROTEINBRPT"/>
</dbReference>
<dbReference type="Pfam" id="PF00400">
    <property type="entry name" value="WD40"/>
    <property type="match status" value="4"/>
</dbReference>
<protein>
    <submittedName>
        <fullName evidence="9">Katanin p80 WD40 repeat-containing subunit B1</fullName>
    </submittedName>
</protein>
<dbReference type="InterPro" id="IPR036322">
    <property type="entry name" value="WD40_repeat_dom_sf"/>
</dbReference>
<organism evidence="9 10">
    <name type="scientific">Fasciola hepatica</name>
    <name type="common">Liver fluke</name>
    <dbReference type="NCBI Taxonomy" id="6192"/>
    <lineage>
        <taxon>Eukaryota</taxon>
        <taxon>Metazoa</taxon>
        <taxon>Spiralia</taxon>
        <taxon>Lophotrochozoa</taxon>
        <taxon>Platyhelminthes</taxon>
        <taxon>Trematoda</taxon>
        <taxon>Digenea</taxon>
        <taxon>Plagiorchiida</taxon>
        <taxon>Echinostomata</taxon>
        <taxon>Echinostomatoidea</taxon>
        <taxon>Fasciolidae</taxon>
        <taxon>Fasciola</taxon>
    </lineage>
</organism>
<evidence type="ECO:0000313" key="9">
    <source>
        <dbReference type="EMBL" id="THD28048.1"/>
    </source>
</evidence>
<accession>A0A4E0RXH3</accession>
<evidence type="ECO:0000313" key="10">
    <source>
        <dbReference type="Proteomes" id="UP000230066"/>
    </source>
</evidence>
<evidence type="ECO:0000256" key="2">
    <source>
        <dbReference type="ARBA" id="ARBA00022490"/>
    </source>
</evidence>
<dbReference type="GO" id="GO:0008017">
    <property type="term" value="F:microtubule binding"/>
    <property type="evidence" value="ECO:0007669"/>
    <property type="project" value="InterPro"/>
</dbReference>
<dbReference type="GO" id="GO:0007019">
    <property type="term" value="P:microtubule depolymerization"/>
    <property type="evidence" value="ECO:0007669"/>
    <property type="project" value="TreeGrafter"/>
</dbReference>
<reference evidence="9" key="1">
    <citation type="submission" date="2019-03" db="EMBL/GenBank/DDBJ databases">
        <title>Improved annotation for the trematode Fasciola hepatica.</title>
        <authorList>
            <person name="Choi Y.-J."/>
            <person name="Martin J."/>
            <person name="Mitreva M."/>
        </authorList>
    </citation>
    <scope>NUCLEOTIDE SEQUENCE [LARGE SCALE GENOMIC DNA]</scope>
</reference>
<dbReference type="PANTHER" id="PTHR19845:SF0">
    <property type="entry name" value="KATANIN P80 WD40 REPEAT-CONTAINING SUBUNIT B1"/>
    <property type="match status" value="1"/>
</dbReference>
<keyword evidence="3 6" id="KW-0853">WD repeat</keyword>
<dbReference type="AlphaFoldDB" id="A0A4E0RXH3"/>
<evidence type="ECO:0000256" key="5">
    <source>
        <dbReference type="ARBA" id="ARBA00023212"/>
    </source>
</evidence>
<dbReference type="InterPro" id="IPR001680">
    <property type="entry name" value="WD40_rpt"/>
</dbReference>
<comment type="caution">
    <text evidence="9">The sequence shown here is derived from an EMBL/GenBank/DDBJ whole genome shotgun (WGS) entry which is preliminary data.</text>
</comment>
<feature type="compositionally biased region" description="Low complexity" evidence="7">
    <location>
        <begin position="397"/>
        <end position="417"/>
    </location>
</feature>
<dbReference type="PROSITE" id="PS50082">
    <property type="entry name" value="WD_REPEATS_2"/>
    <property type="match status" value="4"/>
</dbReference>
<dbReference type="SUPFAM" id="SSF50978">
    <property type="entry name" value="WD40 repeat-like"/>
    <property type="match status" value="1"/>
</dbReference>
<comment type="subcellular location">
    <subcellularLocation>
        <location evidence="1">Cytoplasm</location>
        <location evidence="1">Cytoskeleton</location>
    </subcellularLocation>
</comment>
<evidence type="ECO:0000256" key="6">
    <source>
        <dbReference type="PROSITE-ProRule" id="PRU00221"/>
    </source>
</evidence>
<feature type="repeat" description="WD" evidence="6">
    <location>
        <begin position="53"/>
        <end position="94"/>
    </location>
</feature>
<sequence>MKAWKLQECVAHSPGSVTSLSLGRKSGRVMATGGEDRRVKLWAVGKPTCILSLTGHTSSVEAIEFSQQEDRVAAGSLSGSIRIWDLEQVKNIDLTDVLALYSKLLIGVISIVPNPTVHNIHSLYPSSPYSLQLWDVSRKGCINTYRGHSGGVNMVRFSPDGNWVVSGGEDGLVKLWDLSAGRLLAELPGHTGPVTAVAFHPTVLLLATASADRTVRLFDLENFTQIAMSGTELNASVIRRIAFHPDGVCLYVANMDYLKIYDYESMTCLETVHVGWRTAGGLDDMAIAPSYNQLVGASRSNSLVSTYVVDIKSCVPFSDSGTSAREVSRTDVPCSDPAPASVTDDVVRRESQEDPTDPDSQLPYKPTVEDQFEMNTVADITDPEEYDRVFKPHRTVPRSPTRSYTVSSTTTTVGSASPFRGPDPRRPSPPTVLSQPQPQTPPPQVCPTQPSVERVRSSEQSAIHVNDKRPLDEVPFSPPEQEHPRRCAPRVVNKPKRPSPESGQPGISDTEQLIAKFAPNPDNSRLQNAVNVARGSPATNEPTESEWLMRARRPHGPFMSVMTARLKALSTVRMLWTRDNTRTAVETALTLNEPAVLIDLLSVLTQNEKLWSLDLCHALLPHLAESIRSKYTTQRKCRDCLDHLLAIRSALDAKEVATKAGRYGRELLVLFELLV</sequence>
<dbReference type="PROSITE" id="PS00678">
    <property type="entry name" value="WD_REPEATS_1"/>
    <property type="match status" value="1"/>
</dbReference>
<evidence type="ECO:0000256" key="1">
    <source>
        <dbReference type="ARBA" id="ARBA00004245"/>
    </source>
</evidence>
<feature type="region of interest" description="Disordered" evidence="7">
    <location>
        <begin position="319"/>
        <end position="507"/>
    </location>
</feature>
<feature type="repeat" description="WD" evidence="6">
    <location>
        <begin position="187"/>
        <end position="228"/>
    </location>
</feature>
<dbReference type="InterPro" id="IPR020472">
    <property type="entry name" value="WD40_PAC1"/>
</dbReference>
<evidence type="ECO:0000256" key="3">
    <source>
        <dbReference type="ARBA" id="ARBA00022574"/>
    </source>
</evidence>
<feature type="repeat" description="WD" evidence="6">
    <location>
        <begin position="145"/>
        <end position="186"/>
    </location>
</feature>
<dbReference type="InterPro" id="IPR028021">
    <property type="entry name" value="Katanin_C-terminal"/>
</dbReference>
<keyword evidence="4" id="KW-0677">Repeat</keyword>
<dbReference type="InterPro" id="IPR015943">
    <property type="entry name" value="WD40/YVTN_repeat-like_dom_sf"/>
</dbReference>
<keyword evidence="5" id="KW-0206">Cytoskeleton</keyword>
<keyword evidence="2" id="KW-0963">Cytoplasm</keyword>
<feature type="domain" description="Katanin p80 subunit C-terminal" evidence="8">
    <location>
        <begin position="555"/>
        <end position="633"/>
    </location>
</feature>